<name>A0A1R3JUB2_COCAP</name>
<dbReference type="EMBL" id="AWWV01007088">
    <property type="protein sequence ID" value="OMO98435.1"/>
    <property type="molecule type" value="Genomic_DNA"/>
</dbReference>
<dbReference type="Proteomes" id="UP000188268">
    <property type="component" value="Unassembled WGS sequence"/>
</dbReference>
<protein>
    <submittedName>
        <fullName evidence="1">Uncharacterized protein</fullName>
    </submittedName>
</protein>
<organism evidence="1 2">
    <name type="scientific">Corchorus capsularis</name>
    <name type="common">Jute</name>
    <dbReference type="NCBI Taxonomy" id="210143"/>
    <lineage>
        <taxon>Eukaryota</taxon>
        <taxon>Viridiplantae</taxon>
        <taxon>Streptophyta</taxon>
        <taxon>Embryophyta</taxon>
        <taxon>Tracheophyta</taxon>
        <taxon>Spermatophyta</taxon>
        <taxon>Magnoliopsida</taxon>
        <taxon>eudicotyledons</taxon>
        <taxon>Gunneridae</taxon>
        <taxon>Pentapetalae</taxon>
        <taxon>rosids</taxon>
        <taxon>malvids</taxon>
        <taxon>Malvales</taxon>
        <taxon>Malvaceae</taxon>
        <taxon>Grewioideae</taxon>
        <taxon>Apeibeae</taxon>
        <taxon>Corchorus</taxon>
    </lineage>
</organism>
<accession>A0A1R3JUB2</accession>
<sequence length="136" mass="16038">MFLRLRDTQKLRNSARVCQVDVLATVKRIIGHRGNVLADLEQAEVDYERLQFDFLGLLQRLSAYDEIFLTATAECRVMRRMLAAMKEDLNFKWKGRLVNQCSTFGEQRRVNKIVQRFKSLRRCEAKRMNFLFSSLS</sequence>
<proteinExistence type="predicted"/>
<dbReference type="AlphaFoldDB" id="A0A1R3JUB2"/>
<gene>
    <name evidence="1" type="ORF">CCACVL1_04221</name>
</gene>
<keyword evidence="2" id="KW-1185">Reference proteome</keyword>
<evidence type="ECO:0000313" key="2">
    <source>
        <dbReference type="Proteomes" id="UP000188268"/>
    </source>
</evidence>
<dbReference type="Gramene" id="OMO98435">
    <property type="protein sequence ID" value="OMO98435"/>
    <property type="gene ID" value="CCACVL1_04221"/>
</dbReference>
<reference evidence="1 2" key="1">
    <citation type="submission" date="2013-09" db="EMBL/GenBank/DDBJ databases">
        <title>Corchorus capsularis genome sequencing.</title>
        <authorList>
            <person name="Alam M."/>
            <person name="Haque M.S."/>
            <person name="Islam M.S."/>
            <person name="Emdad E.M."/>
            <person name="Islam M.M."/>
            <person name="Ahmed B."/>
            <person name="Halim A."/>
            <person name="Hossen Q.M.M."/>
            <person name="Hossain M.Z."/>
            <person name="Ahmed R."/>
            <person name="Khan M.M."/>
            <person name="Islam R."/>
            <person name="Rashid M.M."/>
            <person name="Khan S.A."/>
            <person name="Rahman M.S."/>
            <person name="Alam M."/>
        </authorList>
    </citation>
    <scope>NUCLEOTIDE SEQUENCE [LARGE SCALE GENOMIC DNA]</scope>
    <source>
        <strain evidence="2">cv. CVL-1</strain>
        <tissue evidence="1">Whole seedling</tissue>
    </source>
</reference>
<evidence type="ECO:0000313" key="1">
    <source>
        <dbReference type="EMBL" id="OMO98435.1"/>
    </source>
</evidence>
<comment type="caution">
    <text evidence="1">The sequence shown here is derived from an EMBL/GenBank/DDBJ whole genome shotgun (WGS) entry which is preliminary data.</text>
</comment>